<evidence type="ECO:0000313" key="2">
    <source>
        <dbReference type="Proteomes" id="UP001201980"/>
    </source>
</evidence>
<dbReference type="Proteomes" id="UP001201980">
    <property type="component" value="Unassembled WGS sequence"/>
</dbReference>
<dbReference type="AlphaFoldDB" id="A0AAD5RK75"/>
<organism evidence="1 2">
    <name type="scientific">Zalerion maritima</name>
    <dbReference type="NCBI Taxonomy" id="339359"/>
    <lineage>
        <taxon>Eukaryota</taxon>
        <taxon>Fungi</taxon>
        <taxon>Dikarya</taxon>
        <taxon>Ascomycota</taxon>
        <taxon>Pezizomycotina</taxon>
        <taxon>Sordariomycetes</taxon>
        <taxon>Lulworthiomycetidae</taxon>
        <taxon>Lulworthiales</taxon>
        <taxon>Lulworthiaceae</taxon>
        <taxon>Zalerion</taxon>
    </lineage>
</organism>
<protein>
    <submittedName>
        <fullName evidence="1">Uncharacterized protein</fullName>
    </submittedName>
</protein>
<accession>A0AAD5RK75</accession>
<evidence type="ECO:0000313" key="1">
    <source>
        <dbReference type="EMBL" id="KAJ2895850.1"/>
    </source>
</evidence>
<keyword evidence="2" id="KW-1185">Reference proteome</keyword>
<proteinExistence type="predicted"/>
<name>A0AAD5RK75_9PEZI</name>
<comment type="caution">
    <text evidence="1">The sequence shown here is derived from an EMBL/GenBank/DDBJ whole genome shotgun (WGS) entry which is preliminary data.</text>
</comment>
<gene>
    <name evidence="1" type="ORF">MKZ38_006134</name>
</gene>
<dbReference type="EMBL" id="JAKWBI020000371">
    <property type="protein sequence ID" value="KAJ2895850.1"/>
    <property type="molecule type" value="Genomic_DNA"/>
</dbReference>
<sequence length="101" mass="11355">MEINTLHPNIAAELSAELHPGLYLASDYSANGFVRLAYFDLTIAGKDPCEVAQDRFRVAPLHSDVRASIGRKFMNKYGVDFFPAYRPKRWFASPLTSSEES</sequence>
<reference evidence="1" key="1">
    <citation type="submission" date="2022-07" db="EMBL/GenBank/DDBJ databases">
        <title>Draft genome sequence of Zalerion maritima ATCC 34329, a (micro)plastics degrading marine fungus.</title>
        <authorList>
            <person name="Paco A."/>
            <person name="Goncalves M.F.M."/>
            <person name="Rocha-Santos T.A.P."/>
            <person name="Alves A."/>
        </authorList>
    </citation>
    <scope>NUCLEOTIDE SEQUENCE</scope>
    <source>
        <strain evidence="1">ATCC 34329</strain>
    </source>
</reference>